<dbReference type="AlphaFoldDB" id="A0A1H8AGZ9"/>
<organism evidence="3 5">
    <name type="scientific">Streptacidiphilus jiangxiensis</name>
    <dbReference type="NCBI Taxonomy" id="235985"/>
    <lineage>
        <taxon>Bacteria</taxon>
        <taxon>Bacillati</taxon>
        <taxon>Actinomycetota</taxon>
        <taxon>Actinomycetes</taxon>
        <taxon>Kitasatosporales</taxon>
        <taxon>Streptomycetaceae</taxon>
        <taxon>Streptacidiphilus</taxon>
    </lineage>
</organism>
<dbReference type="Proteomes" id="UP000183015">
    <property type="component" value="Unassembled WGS sequence"/>
</dbReference>
<evidence type="ECO:0000313" key="5">
    <source>
        <dbReference type="Proteomes" id="UP000183015"/>
    </source>
</evidence>
<accession>A0A1H8AGZ9</accession>
<feature type="transmembrane region" description="Helical" evidence="2">
    <location>
        <begin position="24"/>
        <end position="45"/>
    </location>
</feature>
<dbReference type="eggNOG" id="ENOG5032AA2">
    <property type="taxonomic scope" value="Bacteria"/>
</dbReference>
<evidence type="ECO:0008006" key="6">
    <source>
        <dbReference type="Google" id="ProtNLM"/>
    </source>
</evidence>
<evidence type="ECO:0000256" key="2">
    <source>
        <dbReference type="SAM" id="Phobius"/>
    </source>
</evidence>
<dbReference type="EMBL" id="FOAZ01000054">
    <property type="protein sequence ID" value="SEM76193.1"/>
    <property type="molecule type" value="Genomic_DNA"/>
</dbReference>
<feature type="region of interest" description="Disordered" evidence="1">
    <location>
        <begin position="94"/>
        <end position="119"/>
    </location>
</feature>
<gene>
    <name evidence="3" type="ORF">SAMN05414137_14417</name>
    <name evidence="4" type="ORF">SAMN05414137_15413</name>
</gene>
<keyword evidence="2" id="KW-0472">Membrane</keyword>
<reference evidence="3" key="1">
    <citation type="submission" date="2016-10" db="EMBL/GenBank/DDBJ databases">
        <authorList>
            <person name="de Groot N.N."/>
        </authorList>
    </citation>
    <scope>NUCLEOTIDE SEQUENCE [LARGE SCALE GENOMIC DNA]</scope>
    <source>
        <strain evidence="3">CGMCC 4.1857</strain>
    </source>
</reference>
<evidence type="ECO:0000313" key="4">
    <source>
        <dbReference type="EMBL" id="SEM76193.1"/>
    </source>
</evidence>
<evidence type="ECO:0000256" key="1">
    <source>
        <dbReference type="SAM" id="MobiDB-lite"/>
    </source>
</evidence>
<feature type="transmembrane region" description="Helical" evidence="2">
    <location>
        <begin position="66"/>
        <end position="86"/>
    </location>
</feature>
<evidence type="ECO:0000313" key="3">
    <source>
        <dbReference type="EMBL" id="SEM69108.1"/>
    </source>
</evidence>
<reference evidence="5" key="2">
    <citation type="submission" date="2016-10" db="EMBL/GenBank/DDBJ databases">
        <authorList>
            <person name="Varghese N."/>
        </authorList>
    </citation>
    <scope>NUCLEOTIDE SEQUENCE [LARGE SCALE GENOMIC DNA]</scope>
    <source>
        <strain evidence="5">DSM 45096 / BCRC 16803 / CGMCC 4.1857 / CIP 109030 / JCM 12277 / KCTC 19219 / NBRC 100920 / 33214</strain>
    </source>
</reference>
<dbReference type="EMBL" id="FOAZ01000044">
    <property type="protein sequence ID" value="SEM69108.1"/>
    <property type="molecule type" value="Genomic_DNA"/>
</dbReference>
<sequence>MEWGHILEEDSVSGIPLLLPQPPASATAVTLYVLVGIAVCALVTLPLPAHHAHPDDYRFGIEPVRALGAVITVVACVALWPAALLWTTTQNSNPRAAAARAHRPTRARARRSAQRSALRTVMRSDDEGAELPVYLAQPTSVVDAAAGDAQWVDAAAARVVGALTERRLLDAVLGARSLVWDVEFTFGPNSSQLGHATELLAHVCREIGDDIRAVRLYARAATGWAQNFGAEHPSACAAFDRATALWTKARAAEATDPVTAVLVASVTRLFASAGMPHTPAP</sequence>
<keyword evidence="5" id="KW-1185">Reference proteome</keyword>
<name>A0A1H8AGZ9_STRJI</name>
<proteinExistence type="predicted"/>
<keyword evidence="2" id="KW-0812">Transmembrane</keyword>
<feature type="compositionally biased region" description="Basic residues" evidence="1">
    <location>
        <begin position="100"/>
        <end position="113"/>
    </location>
</feature>
<protein>
    <recommendedName>
        <fullName evidence="6">Tetratricopeptide repeat-containing protein</fullName>
    </recommendedName>
</protein>
<keyword evidence="2" id="KW-1133">Transmembrane helix</keyword>